<reference evidence="2 3" key="1">
    <citation type="submission" date="2021-04" db="EMBL/GenBank/DDBJ databases">
        <title>Draft genome sequence of Paenibacillus cisolokensis, LC2-13A.</title>
        <authorList>
            <person name="Uke A."/>
            <person name="Chhe C."/>
            <person name="Baramee S."/>
            <person name="Kosugi A."/>
        </authorList>
    </citation>
    <scope>NUCLEOTIDE SEQUENCE [LARGE SCALE GENOMIC DNA]</scope>
    <source>
        <strain evidence="2 3">LC2-13A</strain>
    </source>
</reference>
<dbReference type="PANTHER" id="PTHR37166:SF1">
    <property type="entry name" value="PROTEIN FLAG"/>
    <property type="match status" value="1"/>
</dbReference>
<dbReference type="Proteomes" id="UP000680304">
    <property type="component" value="Unassembled WGS sequence"/>
</dbReference>
<accession>A0ABQ4N3S0</accession>
<feature type="compositionally biased region" description="Polar residues" evidence="1">
    <location>
        <begin position="14"/>
        <end position="29"/>
    </location>
</feature>
<name>A0ABQ4N3S0_9BACL</name>
<keyword evidence="3" id="KW-1185">Reference proteome</keyword>
<dbReference type="PANTHER" id="PTHR37166">
    <property type="entry name" value="PROTEIN FLAG"/>
    <property type="match status" value="1"/>
</dbReference>
<dbReference type="InterPro" id="IPR035924">
    <property type="entry name" value="FlaG-like_sf"/>
</dbReference>
<evidence type="ECO:0008006" key="4">
    <source>
        <dbReference type="Google" id="ProtNLM"/>
    </source>
</evidence>
<feature type="region of interest" description="Disordered" evidence="1">
    <location>
        <begin position="1"/>
        <end position="51"/>
    </location>
</feature>
<evidence type="ECO:0000313" key="2">
    <source>
        <dbReference type="EMBL" id="GIQ62835.1"/>
    </source>
</evidence>
<evidence type="ECO:0000313" key="3">
    <source>
        <dbReference type="Proteomes" id="UP000680304"/>
    </source>
</evidence>
<evidence type="ECO:0000256" key="1">
    <source>
        <dbReference type="SAM" id="MobiDB-lite"/>
    </source>
</evidence>
<protein>
    <recommendedName>
        <fullName evidence="4">Flagellar protein FlaG</fullName>
    </recommendedName>
</protein>
<dbReference type="Gene3D" id="3.30.160.170">
    <property type="entry name" value="FlaG-like"/>
    <property type="match status" value="1"/>
</dbReference>
<dbReference type="RefSeq" id="WP_213528188.1">
    <property type="nucleotide sequence ID" value="NZ_BOVJ01000043.1"/>
</dbReference>
<sequence length="121" mass="13633">MLGAINRLDGANRDWSQAMNPASTNSTEESPADLKETGVETGEGNGKGKDRLLKELEKLNEQMRSTGKSFRFKYSEEAEQFYVQIIDTRSQEVIESIPPEHMIELSAKLKELIGIFVDKKL</sequence>
<dbReference type="EMBL" id="BOVJ01000043">
    <property type="protein sequence ID" value="GIQ62835.1"/>
    <property type="molecule type" value="Genomic_DNA"/>
</dbReference>
<dbReference type="InterPro" id="IPR005186">
    <property type="entry name" value="FlaG"/>
</dbReference>
<dbReference type="SUPFAM" id="SSF160214">
    <property type="entry name" value="FlaG-like"/>
    <property type="match status" value="1"/>
</dbReference>
<dbReference type="Pfam" id="PF03646">
    <property type="entry name" value="FlaG"/>
    <property type="match status" value="1"/>
</dbReference>
<comment type="caution">
    <text evidence="2">The sequence shown here is derived from an EMBL/GenBank/DDBJ whole genome shotgun (WGS) entry which is preliminary data.</text>
</comment>
<organism evidence="2 3">
    <name type="scientific">Paenibacillus cisolokensis</name>
    <dbReference type="NCBI Taxonomy" id="1658519"/>
    <lineage>
        <taxon>Bacteria</taxon>
        <taxon>Bacillati</taxon>
        <taxon>Bacillota</taxon>
        <taxon>Bacilli</taxon>
        <taxon>Bacillales</taxon>
        <taxon>Paenibacillaceae</taxon>
        <taxon>Paenibacillus</taxon>
    </lineage>
</organism>
<proteinExistence type="predicted"/>
<gene>
    <name evidence="2" type="ORF">PACILC2_14030</name>
</gene>